<comment type="caution">
    <text evidence="2">The sequence shown here is derived from an EMBL/GenBank/DDBJ whole genome shotgun (WGS) entry which is preliminary data.</text>
</comment>
<dbReference type="Proteomes" id="UP001632038">
    <property type="component" value="Unassembled WGS sequence"/>
</dbReference>
<evidence type="ECO:0000313" key="2">
    <source>
        <dbReference type="EMBL" id="KAL3616131.1"/>
    </source>
</evidence>
<accession>A0ABD3BFE9</accession>
<dbReference type="EMBL" id="JAVIJP010000097">
    <property type="protein sequence ID" value="KAL3616131.1"/>
    <property type="molecule type" value="Genomic_DNA"/>
</dbReference>
<keyword evidence="3" id="KW-1185">Reference proteome</keyword>
<feature type="region of interest" description="Disordered" evidence="1">
    <location>
        <begin position="1"/>
        <end position="23"/>
    </location>
</feature>
<evidence type="ECO:0000256" key="1">
    <source>
        <dbReference type="SAM" id="MobiDB-lite"/>
    </source>
</evidence>
<evidence type="ECO:0000313" key="3">
    <source>
        <dbReference type="Proteomes" id="UP001632038"/>
    </source>
</evidence>
<feature type="compositionally biased region" description="Pro residues" evidence="1">
    <location>
        <begin position="1"/>
        <end position="10"/>
    </location>
</feature>
<organism evidence="2 3">
    <name type="scientific">Castilleja foliolosa</name>
    <dbReference type="NCBI Taxonomy" id="1961234"/>
    <lineage>
        <taxon>Eukaryota</taxon>
        <taxon>Viridiplantae</taxon>
        <taxon>Streptophyta</taxon>
        <taxon>Embryophyta</taxon>
        <taxon>Tracheophyta</taxon>
        <taxon>Spermatophyta</taxon>
        <taxon>Magnoliopsida</taxon>
        <taxon>eudicotyledons</taxon>
        <taxon>Gunneridae</taxon>
        <taxon>Pentapetalae</taxon>
        <taxon>asterids</taxon>
        <taxon>lamiids</taxon>
        <taxon>Lamiales</taxon>
        <taxon>Orobanchaceae</taxon>
        <taxon>Pedicularideae</taxon>
        <taxon>Castillejinae</taxon>
        <taxon>Castilleja</taxon>
    </lineage>
</organism>
<sequence>MLSPPPPGVDPSPTGRDQDPSSNNSLINRPLRFHWFLLTILTSLLVWL</sequence>
<dbReference type="AlphaFoldDB" id="A0ABD3BFE9"/>
<proteinExistence type="predicted"/>
<protein>
    <submittedName>
        <fullName evidence="2">Uncharacterized protein</fullName>
    </submittedName>
</protein>
<name>A0ABD3BFE9_9LAMI</name>
<reference evidence="3" key="1">
    <citation type="journal article" date="2024" name="IScience">
        <title>Strigolactones Initiate the Formation of Haustorium-like Structures in Castilleja.</title>
        <authorList>
            <person name="Buerger M."/>
            <person name="Peterson D."/>
            <person name="Chory J."/>
        </authorList>
    </citation>
    <scope>NUCLEOTIDE SEQUENCE [LARGE SCALE GENOMIC DNA]</scope>
</reference>
<gene>
    <name evidence="2" type="ORF">CASFOL_040021</name>
</gene>